<evidence type="ECO:0000313" key="2">
    <source>
        <dbReference type="Proteomes" id="UP000316580"/>
    </source>
</evidence>
<dbReference type="AlphaFoldDB" id="A0A660A969"/>
<evidence type="ECO:0000313" key="1">
    <source>
        <dbReference type="EMBL" id="TNY48675.1"/>
    </source>
</evidence>
<feature type="non-terminal residue" evidence="1">
    <location>
        <position position="1"/>
    </location>
</feature>
<dbReference type="Proteomes" id="UP000316580">
    <property type="component" value="Unassembled WGS sequence"/>
</dbReference>
<feature type="non-terminal residue" evidence="1">
    <location>
        <position position="128"/>
    </location>
</feature>
<reference evidence="1 2" key="1">
    <citation type="submission" date="2019-05" db="EMBL/GenBank/DDBJ databases">
        <title>Novel genomic isolates of S.pyogenes and S.dysgalactiae subsp. equisimilis associated to necrotising fasciitis (NSTI).</title>
        <authorList>
            <person name="Barrantes I."/>
        </authorList>
    </citation>
    <scope>NUCLEOTIDE SEQUENCE [LARGE SCALE GENOMIC DNA]</scope>
    <source>
        <strain evidence="1 2">SPY6028</strain>
    </source>
</reference>
<name>A0A660A969_STRPY</name>
<comment type="caution">
    <text evidence="1">The sequence shown here is derived from an EMBL/GenBank/DDBJ whole genome shotgun (WGS) entry which is preliminary data.</text>
</comment>
<dbReference type="EMBL" id="VCID01000045">
    <property type="protein sequence ID" value="TNY48675.1"/>
    <property type="molecule type" value="Genomic_DNA"/>
</dbReference>
<gene>
    <name evidence="1" type="ORF">FGO82_00185</name>
</gene>
<protein>
    <submittedName>
        <fullName evidence="1">Chromosome segregation protein SMC</fullName>
    </submittedName>
</protein>
<organism evidence="1 2">
    <name type="scientific">Streptococcus pyogenes</name>
    <dbReference type="NCBI Taxonomy" id="1314"/>
    <lineage>
        <taxon>Bacteria</taxon>
        <taxon>Bacillati</taxon>
        <taxon>Bacillota</taxon>
        <taxon>Bacilli</taxon>
        <taxon>Lactobacillales</taxon>
        <taxon>Streptococcaceae</taxon>
        <taxon>Streptococcus</taxon>
    </lineage>
</organism>
<proteinExistence type="predicted"/>
<sequence length="128" mass="14678">LKLAGDQARLAEQRAQMAYQQLKEKQEDSKTLIAALDQSQTTDSDESLLAEQASIEEELTAIAKKKNDLTCDIDDIKENKDLIRQKTHTIHQALSQARLQQSDLLNEKKFEHANQYLLRTQLKQCQQN</sequence>
<accession>A0A660A969</accession>